<evidence type="ECO:0000256" key="4">
    <source>
        <dbReference type="ARBA" id="ARBA00060888"/>
    </source>
</evidence>
<dbReference type="InterPro" id="IPR016102">
    <property type="entry name" value="Succinyl-CoA_synth-like"/>
</dbReference>
<accession>A0A1M5TLK7</accession>
<dbReference type="Gene3D" id="3.30.470.20">
    <property type="entry name" value="ATP-grasp fold, B domain"/>
    <property type="match status" value="1"/>
</dbReference>
<dbReference type="InterPro" id="IPR013815">
    <property type="entry name" value="ATP_grasp_subdomain_1"/>
</dbReference>
<reference evidence="7 8" key="1">
    <citation type="submission" date="2016-11" db="EMBL/GenBank/DDBJ databases">
        <authorList>
            <person name="Jaros S."/>
            <person name="Januszkiewicz K."/>
            <person name="Wedrychowicz H."/>
        </authorList>
    </citation>
    <scope>NUCLEOTIDE SEQUENCE [LARGE SCALE GENOMIC DNA]</scope>
    <source>
        <strain evidence="7 8">DSM 9705</strain>
    </source>
</reference>
<proteinExistence type="inferred from homology"/>
<sequence>METFFYPESIVIFGLSAKEKNVSRLILANLIRWGYRGRIFGVNPRSAERHVNGIKMYHDVRELPEVPDVAVALLPARFIPDVVRACGEHGIRRMAIPSGGFNEARGGGKQLAEDLLGAAREHGIRFVGPNGLTIANTANGLCLPFTPLYRPPQGGMSVITQSGGLGLSLWNLIADEHLGLAKFASIGNKIDLDEVDFLNYFARDSDTEVICLYVESLSNGAALVEAATACTKPVILYKANTTGAGSKAAMSHTAAMQNDEDVIDAALERAGVIRIDTFSDFVSVTKAFRLPPMRGNRIMAMSPAGGFSVIMADLCAQAGFAFADPGREFYEEVATYGNAGIIDVSNPLDMGDMYDPKATADIFHAALHNGNVDGAVYVNQWPRMPVGNDIFSKMFHTDLSQETTGAIRSADKPLGVCLFGPSKIVTKIKSNLSIPIFDTPEEMIRALKIQQQFHEKKRAGAFIPSRPDGIDRQQAAAWLDSHEGSRGEEVLELLASYGVKVAASLVATDGDNAVQAARQIGYPVVMKVVSPDALHKSEAGGVRLDIRTDEEVRATYADLAASLLAYNPQARFEGVRVMAMAGPGHDMFVGGIQDDSFGPVVVFGYGGIYIEVFSDTQRALCPTSHDEVAEKLKTLKSYRIIEGTRGKAAIDNTTYVDLIVRVACLLADFPEIRELDLNPVRILEDGSGVLALDGRARIEGNSLS</sequence>
<dbReference type="FunFam" id="3.30.1490.20:FF:000020">
    <property type="entry name" value="Protein lysine acetyltransferase"/>
    <property type="match status" value="1"/>
</dbReference>
<dbReference type="SMART" id="SM00881">
    <property type="entry name" value="CoA_binding"/>
    <property type="match status" value="1"/>
</dbReference>
<feature type="domain" description="ATP-grasp" evidence="6">
    <location>
        <begin position="491"/>
        <end position="527"/>
    </location>
</feature>
<dbReference type="GO" id="GO:0016874">
    <property type="term" value="F:ligase activity"/>
    <property type="evidence" value="ECO:0007669"/>
    <property type="project" value="UniProtKB-KW"/>
</dbReference>
<keyword evidence="2 5" id="KW-0547">Nucleotide-binding</keyword>
<dbReference type="Gene3D" id="3.40.50.720">
    <property type="entry name" value="NAD(P)-binding Rossmann-like Domain"/>
    <property type="match status" value="1"/>
</dbReference>
<evidence type="ECO:0000256" key="1">
    <source>
        <dbReference type="ARBA" id="ARBA00022598"/>
    </source>
</evidence>
<dbReference type="STRING" id="1121409.SAMN02745124_00788"/>
<dbReference type="Pfam" id="PF13380">
    <property type="entry name" value="CoA_binding_2"/>
    <property type="match status" value="1"/>
</dbReference>
<keyword evidence="8" id="KW-1185">Reference proteome</keyword>
<dbReference type="InterPro" id="IPR036291">
    <property type="entry name" value="NAD(P)-bd_dom_sf"/>
</dbReference>
<dbReference type="PANTHER" id="PTHR43334">
    <property type="entry name" value="ACETATE--COA LIGASE [ADP-FORMING]"/>
    <property type="match status" value="1"/>
</dbReference>
<evidence type="ECO:0000259" key="6">
    <source>
        <dbReference type="PROSITE" id="PS50975"/>
    </source>
</evidence>
<organism evidence="7 8">
    <name type="scientific">Desulfofustis glycolicus DSM 9705</name>
    <dbReference type="NCBI Taxonomy" id="1121409"/>
    <lineage>
        <taxon>Bacteria</taxon>
        <taxon>Pseudomonadati</taxon>
        <taxon>Thermodesulfobacteriota</taxon>
        <taxon>Desulfobulbia</taxon>
        <taxon>Desulfobulbales</taxon>
        <taxon>Desulfocapsaceae</taxon>
        <taxon>Desulfofustis</taxon>
    </lineage>
</organism>
<protein>
    <submittedName>
        <fullName evidence="7">Acyl-CoA synthetase (NDP forming)</fullName>
    </submittedName>
</protein>
<dbReference type="PROSITE" id="PS50975">
    <property type="entry name" value="ATP_GRASP"/>
    <property type="match status" value="1"/>
</dbReference>
<dbReference type="GO" id="GO:0046872">
    <property type="term" value="F:metal ion binding"/>
    <property type="evidence" value="ECO:0007669"/>
    <property type="project" value="InterPro"/>
</dbReference>
<gene>
    <name evidence="7" type="ORF">SAMN02745124_00788</name>
</gene>
<dbReference type="EMBL" id="FQXS01000003">
    <property type="protein sequence ID" value="SHH51551.1"/>
    <property type="molecule type" value="Genomic_DNA"/>
</dbReference>
<comment type="similarity">
    <text evidence="4">In the N-terminal section; belongs to the acetate CoA ligase alpha subunit family.</text>
</comment>
<dbReference type="InterPro" id="IPR032875">
    <property type="entry name" value="Succ_CoA_lig_flav_dom"/>
</dbReference>
<evidence type="ECO:0000256" key="2">
    <source>
        <dbReference type="ARBA" id="ARBA00022741"/>
    </source>
</evidence>
<dbReference type="Pfam" id="PF13607">
    <property type="entry name" value="Succ_CoA_lig"/>
    <property type="match status" value="1"/>
</dbReference>
<dbReference type="Gene3D" id="3.40.50.261">
    <property type="entry name" value="Succinyl-CoA synthetase domains"/>
    <property type="match status" value="2"/>
</dbReference>
<dbReference type="InterPro" id="IPR051538">
    <property type="entry name" value="Acyl-CoA_Synth/Transferase"/>
</dbReference>
<keyword evidence="1" id="KW-0436">Ligase</keyword>
<dbReference type="SUPFAM" id="SSF56059">
    <property type="entry name" value="Glutathione synthetase ATP-binding domain-like"/>
    <property type="match status" value="1"/>
</dbReference>
<dbReference type="SUPFAM" id="SSF51735">
    <property type="entry name" value="NAD(P)-binding Rossmann-fold domains"/>
    <property type="match status" value="1"/>
</dbReference>
<dbReference type="PANTHER" id="PTHR43334:SF1">
    <property type="entry name" value="3-HYDROXYPROPIONATE--COA LIGASE [ADP-FORMING]"/>
    <property type="match status" value="1"/>
</dbReference>
<dbReference type="InterPro" id="IPR003781">
    <property type="entry name" value="CoA-bd"/>
</dbReference>
<dbReference type="Proteomes" id="UP000184139">
    <property type="component" value="Unassembled WGS sequence"/>
</dbReference>
<dbReference type="GO" id="GO:0005524">
    <property type="term" value="F:ATP binding"/>
    <property type="evidence" value="ECO:0007669"/>
    <property type="project" value="UniProtKB-UniRule"/>
</dbReference>
<dbReference type="Gene3D" id="3.30.1490.20">
    <property type="entry name" value="ATP-grasp fold, A domain"/>
    <property type="match status" value="1"/>
</dbReference>
<name>A0A1M5TLK7_9BACT</name>
<keyword evidence="3 5" id="KW-0067">ATP-binding</keyword>
<dbReference type="Pfam" id="PF13549">
    <property type="entry name" value="ATP-grasp_5"/>
    <property type="match status" value="1"/>
</dbReference>
<evidence type="ECO:0000313" key="8">
    <source>
        <dbReference type="Proteomes" id="UP000184139"/>
    </source>
</evidence>
<evidence type="ECO:0000313" key="7">
    <source>
        <dbReference type="EMBL" id="SHH51551.1"/>
    </source>
</evidence>
<dbReference type="SUPFAM" id="SSF52210">
    <property type="entry name" value="Succinyl-CoA synthetase domains"/>
    <property type="match status" value="2"/>
</dbReference>
<evidence type="ECO:0000256" key="3">
    <source>
        <dbReference type="ARBA" id="ARBA00022840"/>
    </source>
</evidence>
<dbReference type="AlphaFoldDB" id="A0A1M5TLK7"/>
<evidence type="ECO:0000256" key="5">
    <source>
        <dbReference type="PROSITE-ProRule" id="PRU00409"/>
    </source>
</evidence>
<dbReference type="InterPro" id="IPR011761">
    <property type="entry name" value="ATP-grasp"/>
</dbReference>